<protein>
    <recommendedName>
        <fullName evidence="3">Spindle pole body component</fullName>
    </recommendedName>
</protein>
<accession>A0ABQ9YEF4</accession>
<organism evidence="1 2">
    <name type="scientific">Blattamonas nauphoetae</name>
    <dbReference type="NCBI Taxonomy" id="2049346"/>
    <lineage>
        <taxon>Eukaryota</taxon>
        <taxon>Metamonada</taxon>
        <taxon>Preaxostyla</taxon>
        <taxon>Oxymonadida</taxon>
        <taxon>Blattamonas</taxon>
    </lineage>
</organism>
<sequence>MPPKHKIGRKRNETQSNTWIQSVPSSASDKHIIDSTIQDSIGDDDSSLDIHSIPFTTDVLTIAANDRHYVRVSKQILQYKLKRKRMNVEPMMEQALLEDDTINLPASTTSDWRLVLQDSITTDDLRQGCISLFEQDDSLLNLTPNEVFHAVHFLEYATIHMKYREYPHKHLLETIFPEERKCHTKLTSALIKLVCHPSDKLRAAALSFFDVGISNTSQRFYFAMAMAGHLFQLFEHLKPHSIPINETTIDFHHHNTSILDKFLRFSSWNRLRLVEIQIQLQSPKMDLSKVIDPIFRLSCAYLRHLLAPSGCRSDIHYGLSLLTKTTTFLYNITVSRDDLLHAELQRFFQEVRKIMTEEFASLLGLATPDEALHELLFGDLGETDELRWTETFENILVRLSEGKQCSDLGLEAFKRFIYNQPFKLQLVFRPNGTFSIEVDDRIVSSMERPTNSLRTLLASTRPDHAASILAHIKSFTTHLNSAALLNDIKSGWFAAVFGTFAPSKLPFTSEFRSLHTYLIYTMKDYLDRIQKYAESNECDQIRSEQDEICHSFVDQTRDYIVHLSLHPLALRTALNANTILDFLTHFFGPDFENGVMRPFRDEVRNEMDEAALSPPSPPFILTSELVCRLTDDEIMNVVDRIVALLESDSPIDDDTILRICSFHTNQLKCVYLPELFRKAERSTEQYFHTLNTLISLPIDCFDLHPINSLITPKPKTLQPTLDEWDDVDLATVGIVLPTIHEDRLSFKSASSQLLDFANKTVHQLSHCATRLTLSQLERLISPSISVINKSLLLKSSSTTKYRRDRETAFIELSRLCEQRTIAQCLRRIGFFSPFLSGLLDDDLSIGCTDVIDISLRQARTTENEETDRKTFRRSVHHFLEEGWQDVLDFVLTRKKDSSEVRNRIGHVKDMMQFLGANFHCQVKGLFTR</sequence>
<reference evidence="1 2" key="1">
    <citation type="journal article" date="2022" name="bioRxiv">
        <title>Genomics of Preaxostyla Flagellates Illuminates Evolutionary Transitions and the Path Towards Mitochondrial Loss.</title>
        <authorList>
            <person name="Novak L.V.F."/>
            <person name="Treitli S.C."/>
            <person name="Pyrih J."/>
            <person name="Halakuc P."/>
            <person name="Pipaliya S.V."/>
            <person name="Vacek V."/>
            <person name="Brzon O."/>
            <person name="Soukal P."/>
            <person name="Eme L."/>
            <person name="Dacks J.B."/>
            <person name="Karnkowska A."/>
            <person name="Elias M."/>
            <person name="Hampl V."/>
        </authorList>
    </citation>
    <scope>NUCLEOTIDE SEQUENCE [LARGE SCALE GENOMIC DNA]</scope>
    <source>
        <strain evidence="1">NAU3</strain>
        <tissue evidence="1">Gut</tissue>
    </source>
</reference>
<name>A0ABQ9YEF4_9EUKA</name>
<proteinExistence type="predicted"/>
<comment type="caution">
    <text evidence="1">The sequence shown here is derived from an EMBL/GenBank/DDBJ whole genome shotgun (WGS) entry which is preliminary data.</text>
</comment>
<dbReference type="EMBL" id="JARBJD010000013">
    <property type="protein sequence ID" value="KAK2961969.1"/>
    <property type="molecule type" value="Genomic_DNA"/>
</dbReference>
<dbReference type="Proteomes" id="UP001281761">
    <property type="component" value="Unassembled WGS sequence"/>
</dbReference>
<gene>
    <name evidence="1" type="ORF">BLNAU_3025</name>
</gene>
<evidence type="ECO:0008006" key="3">
    <source>
        <dbReference type="Google" id="ProtNLM"/>
    </source>
</evidence>
<evidence type="ECO:0000313" key="1">
    <source>
        <dbReference type="EMBL" id="KAK2961969.1"/>
    </source>
</evidence>
<evidence type="ECO:0000313" key="2">
    <source>
        <dbReference type="Proteomes" id="UP001281761"/>
    </source>
</evidence>
<keyword evidence="2" id="KW-1185">Reference proteome</keyword>